<proteinExistence type="predicted"/>
<dbReference type="KEGG" id="spar:SPRG_00305"/>
<organism evidence="1 2">
    <name type="scientific">Saprolegnia parasitica (strain CBS 223.65)</name>
    <dbReference type="NCBI Taxonomy" id="695850"/>
    <lineage>
        <taxon>Eukaryota</taxon>
        <taxon>Sar</taxon>
        <taxon>Stramenopiles</taxon>
        <taxon>Oomycota</taxon>
        <taxon>Saprolegniomycetes</taxon>
        <taxon>Saprolegniales</taxon>
        <taxon>Saprolegniaceae</taxon>
        <taxon>Saprolegnia</taxon>
    </lineage>
</organism>
<dbReference type="OrthoDB" id="27483at2759"/>
<protein>
    <submittedName>
        <fullName evidence="1">Uncharacterized protein</fullName>
    </submittedName>
</protein>
<keyword evidence="2" id="KW-1185">Reference proteome</keyword>
<dbReference type="RefSeq" id="XP_012193797.1">
    <property type="nucleotide sequence ID" value="XM_012338407.1"/>
</dbReference>
<evidence type="ECO:0000313" key="1">
    <source>
        <dbReference type="EMBL" id="KDO35458.1"/>
    </source>
</evidence>
<dbReference type="GeneID" id="24122952"/>
<dbReference type="Proteomes" id="UP000030745">
    <property type="component" value="Unassembled WGS sequence"/>
</dbReference>
<evidence type="ECO:0000313" key="2">
    <source>
        <dbReference type="Proteomes" id="UP000030745"/>
    </source>
</evidence>
<dbReference type="EMBL" id="KK583189">
    <property type="protein sequence ID" value="KDO35458.1"/>
    <property type="molecule type" value="Genomic_DNA"/>
</dbReference>
<dbReference type="VEuPathDB" id="FungiDB:SPRG_00305"/>
<name>A0A067CY64_SAPPC</name>
<dbReference type="AlphaFoldDB" id="A0A067CY64"/>
<reference evidence="1 2" key="1">
    <citation type="journal article" date="2013" name="PLoS Genet.">
        <title>Distinctive expansion of potential virulence genes in the genome of the oomycete fish pathogen Saprolegnia parasitica.</title>
        <authorList>
            <person name="Jiang R.H."/>
            <person name="de Bruijn I."/>
            <person name="Haas B.J."/>
            <person name="Belmonte R."/>
            <person name="Lobach L."/>
            <person name="Christie J."/>
            <person name="van den Ackerveken G."/>
            <person name="Bottin A."/>
            <person name="Bulone V."/>
            <person name="Diaz-Moreno S.M."/>
            <person name="Dumas B."/>
            <person name="Fan L."/>
            <person name="Gaulin E."/>
            <person name="Govers F."/>
            <person name="Grenville-Briggs L.J."/>
            <person name="Horner N.R."/>
            <person name="Levin J.Z."/>
            <person name="Mammella M."/>
            <person name="Meijer H.J."/>
            <person name="Morris P."/>
            <person name="Nusbaum C."/>
            <person name="Oome S."/>
            <person name="Phillips A.J."/>
            <person name="van Rooyen D."/>
            <person name="Rzeszutek E."/>
            <person name="Saraiva M."/>
            <person name="Secombes C.J."/>
            <person name="Seidl M.F."/>
            <person name="Snel B."/>
            <person name="Stassen J.H."/>
            <person name="Sykes S."/>
            <person name="Tripathy S."/>
            <person name="van den Berg H."/>
            <person name="Vega-Arreguin J.C."/>
            <person name="Wawra S."/>
            <person name="Young S.K."/>
            <person name="Zeng Q."/>
            <person name="Dieguez-Uribeondo J."/>
            <person name="Russ C."/>
            <person name="Tyler B.M."/>
            <person name="van West P."/>
        </authorList>
    </citation>
    <scope>NUCLEOTIDE SEQUENCE [LARGE SCALE GENOMIC DNA]</scope>
    <source>
        <strain evidence="1 2">CBS 223.65</strain>
    </source>
</reference>
<accession>A0A067CY64</accession>
<dbReference type="OMA" id="ALNDYWY"/>
<sequence length="921" mass="100369">MARAGDAKAAYEAVVAQLRTPLLTAAVDTFELPYRVALRLRVDTMPSVLAWPLAVHEVDRLAVAYTHSPGVVLVPAMSVRIENTSAWRKTLTRVDPIVRQVLSPTSPFKLALAHVALDAAGSSACLTPASRPPHTIGTVVISLPTFHRGGNVTFAGGRHRSFCTQHATTTHVCAVFAPDANYLIAPLIHGQRVSVVYHVVASDGPAQTTIQAATATLQSLAAAPSHTLNVFALRPTAPTSRGVEGLAPGDRAFADALVETDVYDVALINKVQPEGARGPENIGRKVSTTTVAVRLPNCESRCNVTVDAILFTDARVDVRCMPGQWLIFWRKGFRVQLANRASVVETLVAAIAPGAVHSLETLLGQADLRSLVQALLHRPPNASMDISQSVELTNVLSETLFYLYDRALVAHFMRQHWSPVDVLHTAPWLPRFCAAFGWEYLGPAFLCMLRRWCATSLGSSASYALVVSLAGVSHEPICDPVVQPFVAELYLDARVLLLDVVARRDVEDDSLGANCTRVLQLEAYAQQHVVRGRWLRHRLPDAIVALISSFLKPRESMLRLVERKLYDPLYDVGAALFAVQAQKLALNDYWYAAVVVQSFLGGEYDYDDVRYNVHTVMGLIVAGARTEHLDAVLRQCVIDRELVVVPALVAVANQCPALLTPAFCAMASAVILDTTVRNESALPSMDAILRAYFEPLPQHRGHGPRTSVVASAFAFFRTHDAGHLSDFTDKWLAARPSATRLYDVIVLVQSTLGLEANKLLARLGQAYLDATAYRDSVVYTDYCLDAIAVPEACCTNCGDFGHFLLAPLKVEHRFCLEHLCASIAEIVSAHPLQLRTLKHSVLELDDVTMWGNAIGYTTAAPTLIVDIIKVRQPGQLLPSELGMRLKQSKTTSTSTVYRRGVVEELMKTAMASEETSGTTLG</sequence>
<gene>
    <name evidence="1" type="ORF">SPRG_00305</name>
</gene>